<dbReference type="Proteomes" id="UP000327478">
    <property type="component" value="Chromosome"/>
</dbReference>
<dbReference type="RefSeq" id="WP_153372931.1">
    <property type="nucleotide sequence ID" value="NZ_CP045650.1"/>
</dbReference>
<evidence type="ECO:0000313" key="6">
    <source>
        <dbReference type="EMBL" id="MQW92364.1"/>
    </source>
</evidence>
<evidence type="ECO:0000256" key="1">
    <source>
        <dbReference type="ARBA" id="ARBA00022475"/>
    </source>
</evidence>
<feature type="transmembrane region" description="Helical" evidence="5">
    <location>
        <begin position="6"/>
        <end position="28"/>
    </location>
</feature>
<protein>
    <submittedName>
        <fullName evidence="6">DUF1656 domain-containing protein</fullName>
    </submittedName>
</protein>
<dbReference type="EMBL" id="WITK01000012">
    <property type="protein sequence ID" value="MQW92364.1"/>
    <property type="molecule type" value="Genomic_DNA"/>
</dbReference>
<evidence type="ECO:0000313" key="9">
    <source>
        <dbReference type="Proteomes" id="UP000480556"/>
    </source>
</evidence>
<dbReference type="EMBL" id="CP045650">
    <property type="protein sequence ID" value="QGA12055.1"/>
    <property type="molecule type" value="Genomic_DNA"/>
</dbReference>
<organism evidence="6 9">
    <name type="scientific">Acinetobacter wanghuae</name>
    <dbReference type="NCBI Taxonomy" id="2662362"/>
    <lineage>
        <taxon>Bacteria</taxon>
        <taxon>Pseudomonadati</taxon>
        <taxon>Pseudomonadota</taxon>
        <taxon>Gammaproteobacteria</taxon>
        <taxon>Moraxellales</taxon>
        <taxon>Moraxellaceae</taxon>
        <taxon>Acinetobacter</taxon>
    </lineage>
</organism>
<dbReference type="Pfam" id="PF07869">
    <property type="entry name" value="DUF1656"/>
    <property type="match status" value="1"/>
</dbReference>
<gene>
    <name evidence="7" type="ORF">GFH30_12070</name>
    <name evidence="6" type="ORF">GHJ48_08155</name>
</gene>
<keyword evidence="3 5" id="KW-1133">Transmembrane helix</keyword>
<keyword evidence="2 5" id="KW-0812">Transmembrane</keyword>
<evidence type="ECO:0000256" key="5">
    <source>
        <dbReference type="SAM" id="Phobius"/>
    </source>
</evidence>
<evidence type="ECO:0000256" key="2">
    <source>
        <dbReference type="ARBA" id="ARBA00022692"/>
    </source>
</evidence>
<reference evidence="8 9" key="1">
    <citation type="submission" date="2019-10" db="EMBL/GenBank/DDBJ databases">
        <authorList>
            <person name="Dong K."/>
        </authorList>
    </citation>
    <scope>NUCLEOTIDE SEQUENCE [LARGE SCALE GENOMIC DNA]</scope>
    <source>
        <strain evidence="7">Dk386</strain>
        <strain evidence="8">dk386</strain>
        <strain evidence="6">Dk771</strain>
        <strain evidence="9">dk771</strain>
    </source>
</reference>
<dbReference type="AlphaFoldDB" id="A0A5Q0P4H1"/>
<accession>A0A5Q0P4H1</accession>
<evidence type="ECO:0000313" key="7">
    <source>
        <dbReference type="EMBL" id="QGA12055.1"/>
    </source>
</evidence>
<feature type="transmembrane region" description="Helical" evidence="5">
    <location>
        <begin position="40"/>
        <end position="63"/>
    </location>
</feature>
<evidence type="ECO:0000256" key="4">
    <source>
        <dbReference type="ARBA" id="ARBA00023136"/>
    </source>
</evidence>
<dbReference type="Proteomes" id="UP000480556">
    <property type="component" value="Unassembled WGS sequence"/>
</dbReference>
<evidence type="ECO:0000256" key="3">
    <source>
        <dbReference type="ARBA" id="ARBA00022989"/>
    </source>
</evidence>
<keyword evidence="4 5" id="KW-0472">Membrane</keyword>
<proteinExistence type="predicted"/>
<evidence type="ECO:0000313" key="8">
    <source>
        <dbReference type="Proteomes" id="UP000327478"/>
    </source>
</evidence>
<keyword evidence="1" id="KW-1003">Cell membrane</keyword>
<name>A0A5Q0P4H1_9GAMM</name>
<keyword evidence="8" id="KW-1185">Reference proteome</keyword>
<sequence length="64" mass="7363">MGELNIYGIYVPILLIQALIAYGILHLLMKVIDRWVDQDWIAMPGIFYLSVYIVILGGVHWAFL</sequence>
<dbReference type="InterPro" id="IPR012451">
    <property type="entry name" value="DUF1656"/>
</dbReference>